<dbReference type="InterPro" id="IPR050190">
    <property type="entry name" value="UPF0213_domain"/>
</dbReference>
<feature type="domain" description="GIY-YIG" evidence="2">
    <location>
        <begin position="3"/>
        <end position="82"/>
    </location>
</feature>
<dbReference type="GO" id="GO:0004519">
    <property type="term" value="F:endonuclease activity"/>
    <property type="evidence" value="ECO:0007669"/>
    <property type="project" value="UniProtKB-KW"/>
</dbReference>
<dbReference type="CDD" id="cd10448">
    <property type="entry name" value="GIY-YIG_unchar_3"/>
    <property type="match status" value="1"/>
</dbReference>
<dbReference type="PANTHER" id="PTHR34477">
    <property type="entry name" value="UPF0213 PROTEIN YHBQ"/>
    <property type="match status" value="1"/>
</dbReference>
<evidence type="ECO:0000313" key="4">
    <source>
        <dbReference type="Proteomes" id="UP000590442"/>
    </source>
</evidence>
<reference evidence="3 4" key="1">
    <citation type="submission" date="2020-03" db="EMBL/GenBank/DDBJ databases">
        <title>Genomic Encyclopedia of Type Strains, Phase IV (KMG-IV): sequencing the most valuable type-strain genomes for metagenomic binning, comparative biology and taxonomic classification.</title>
        <authorList>
            <person name="Goeker M."/>
        </authorList>
    </citation>
    <scope>NUCLEOTIDE SEQUENCE [LARGE SCALE GENOMIC DNA]</scope>
    <source>
        <strain evidence="3 4">DSM 29762</strain>
    </source>
</reference>
<organism evidence="3 4">
    <name type="scientific">Saonia flava</name>
    <dbReference type="NCBI Taxonomy" id="523696"/>
    <lineage>
        <taxon>Bacteria</taxon>
        <taxon>Pseudomonadati</taxon>
        <taxon>Bacteroidota</taxon>
        <taxon>Flavobacteriia</taxon>
        <taxon>Flavobacteriales</taxon>
        <taxon>Flavobacteriaceae</taxon>
        <taxon>Saonia</taxon>
    </lineage>
</organism>
<dbReference type="AlphaFoldDB" id="A0A846QW91"/>
<dbReference type="PROSITE" id="PS50164">
    <property type="entry name" value="GIY_YIG"/>
    <property type="match status" value="1"/>
</dbReference>
<evidence type="ECO:0000259" key="2">
    <source>
        <dbReference type="PROSITE" id="PS50164"/>
    </source>
</evidence>
<comment type="caution">
    <text evidence="3">The sequence shown here is derived from an EMBL/GenBank/DDBJ whole genome shotgun (WGS) entry which is preliminary data.</text>
</comment>
<proteinExistence type="inferred from homology"/>
<dbReference type="SMART" id="SM00465">
    <property type="entry name" value="GIYc"/>
    <property type="match status" value="1"/>
</dbReference>
<keyword evidence="3" id="KW-0255">Endonuclease</keyword>
<protein>
    <submittedName>
        <fullName evidence="3">Putative endonuclease</fullName>
    </submittedName>
</protein>
<dbReference type="Proteomes" id="UP000590442">
    <property type="component" value="Unassembled WGS sequence"/>
</dbReference>
<keyword evidence="3" id="KW-0378">Hydrolase</keyword>
<dbReference type="Pfam" id="PF01541">
    <property type="entry name" value="GIY-YIG"/>
    <property type="match status" value="1"/>
</dbReference>
<comment type="similarity">
    <text evidence="1">Belongs to the UPF0213 family.</text>
</comment>
<evidence type="ECO:0000313" key="3">
    <source>
        <dbReference type="EMBL" id="NJB69845.1"/>
    </source>
</evidence>
<keyword evidence="3" id="KW-0540">Nuclease</keyword>
<gene>
    <name evidence="3" type="ORF">GGR42_000307</name>
</gene>
<dbReference type="RefSeq" id="WP_167960157.1">
    <property type="nucleotide sequence ID" value="NZ_JAATJJ010000001.1"/>
</dbReference>
<dbReference type="Gene3D" id="3.40.1440.10">
    <property type="entry name" value="GIY-YIG endonuclease"/>
    <property type="match status" value="1"/>
</dbReference>
<name>A0A846QW91_9FLAO</name>
<evidence type="ECO:0000256" key="1">
    <source>
        <dbReference type="ARBA" id="ARBA00007435"/>
    </source>
</evidence>
<dbReference type="EMBL" id="JAATJJ010000001">
    <property type="protein sequence ID" value="NJB69845.1"/>
    <property type="molecule type" value="Genomic_DNA"/>
</dbReference>
<dbReference type="PANTHER" id="PTHR34477:SF5">
    <property type="entry name" value="BSL5627 PROTEIN"/>
    <property type="match status" value="1"/>
</dbReference>
<dbReference type="InterPro" id="IPR035901">
    <property type="entry name" value="GIY-YIG_endonuc_sf"/>
</dbReference>
<dbReference type="InterPro" id="IPR000305">
    <property type="entry name" value="GIY-YIG_endonuc"/>
</dbReference>
<dbReference type="SUPFAM" id="SSF82771">
    <property type="entry name" value="GIY-YIG endonuclease"/>
    <property type="match status" value="1"/>
</dbReference>
<sequence length="99" mass="12062">MLHSFFVYIVTNENKTTLYIGVTNNIQRRLSQHYFDSKNQKISFAGKYNCYHLIYYEGFESIKTAILREKELKKWRREKKDNLINSFNPDWEFLNQEVI</sequence>
<keyword evidence="4" id="KW-1185">Reference proteome</keyword>
<accession>A0A846QW91</accession>